<organism evidence="2 3">
    <name type="scientific">Eiseniibacteriota bacterium</name>
    <dbReference type="NCBI Taxonomy" id="2212470"/>
    <lineage>
        <taxon>Bacteria</taxon>
        <taxon>Candidatus Eiseniibacteriota</taxon>
    </lineage>
</organism>
<evidence type="ECO:0000256" key="1">
    <source>
        <dbReference type="SAM" id="MobiDB-lite"/>
    </source>
</evidence>
<proteinExistence type="predicted"/>
<accession>A0A937XBS9</accession>
<name>A0A937XBS9_UNCEI</name>
<dbReference type="Proteomes" id="UP000748308">
    <property type="component" value="Unassembled WGS sequence"/>
</dbReference>
<evidence type="ECO:0000313" key="3">
    <source>
        <dbReference type="Proteomes" id="UP000748308"/>
    </source>
</evidence>
<evidence type="ECO:0000313" key="2">
    <source>
        <dbReference type="EMBL" id="MBM3317561.1"/>
    </source>
</evidence>
<reference evidence="2" key="1">
    <citation type="submission" date="2019-03" db="EMBL/GenBank/DDBJ databases">
        <title>Lake Tanganyika Metagenome-Assembled Genomes (MAGs).</title>
        <authorList>
            <person name="Tran P."/>
        </authorList>
    </citation>
    <scope>NUCLEOTIDE SEQUENCE</scope>
    <source>
        <strain evidence="2">M_DeepCast_400m_m2_100</strain>
    </source>
</reference>
<gene>
    <name evidence="2" type="ORF">FJY75_06875</name>
</gene>
<dbReference type="EMBL" id="VGIY01000143">
    <property type="protein sequence ID" value="MBM3317561.1"/>
    <property type="molecule type" value="Genomic_DNA"/>
</dbReference>
<feature type="non-terminal residue" evidence="2">
    <location>
        <position position="199"/>
    </location>
</feature>
<feature type="compositionally biased region" description="Pro residues" evidence="1">
    <location>
        <begin position="72"/>
        <end position="82"/>
    </location>
</feature>
<feature type="compositionally biased region" description="Low complexity" evidence="1">
    <location>
        <begin position="15"/>
        <end position="27"/>
    </location>
</feature>
<comment type="caution">
    <text evidence="2">The sequence shown here is derived from an EMBL/GenBank/DDBJ whole genome shotgun (WGS) entry which is preliminary data.</text>
</comment>
<sequence length="199" mass="21234">MAVLGVSLCIWAAGAAAQRPAEGPAEGLTQHQAEGLTQRPTEGPAQRPAQRPAEGPAQRPAGGAADGGSAGAPPPARRPAPAPADETARLFDNPAACAVREHRLGVSLDPDGAQLRARGAFLLLHPPGVPADRAVPLLLHRDLRLEQLTASHRGESLPLRWERRARWEPRDFWPDPEYPGLAEYDHASQIDLLLETRAA</sequence>
<feature type="region of interest" description="Disordered" evidence="1">
    <location>
        <begin position="15"/>
        <end position="86"/>
    </location>
</feature>
<protein>
    <submittedName>
        <fullName evidence="2">Uncharacterized protein</fullName>
    </submittedName>
</protein>
<dbReference type="AlphaFoldDB" id="A0A937XBS9"/>